<evidence type="ECO:0000313" key="3">
    <source>
        <dbReference type="Proteomes" id="UP000231246"/>
    </source>
</evidence>
<feature type="transmembrane region" description="Helical" evidence="1">
    <location>
        <begin position="6"/>
        <end position="25"/>
    </location>
</feature>
<keyword evidence="1" id="KW-0812">Transmembrane</keyword>
<reference evidence="2 3" key="1">
    <citation type="submission" date="2017-09" db="EMBL/GenBank/DDBJ databases">
        <title>Depth-based differentiation of microbial function through sediment-hosted aquifers and enrichment of novel symbionts in the deep terrestrial subsurface.</title>
        <authorList>
            <person name="Probst A.J."/>
            <person name="Ladd B."/>
            <person name="Jarett J.K."/>
            <person name="Geller-Mcgrath D.E."/>
            <person name="Sieber C.M."/>
            <person name="Emerson J.B."/>
            <person name="Anantharaman K."/>
            <person name="Thomas B.C."/>
            <person name="Malmstrom R."/>
            <person name="Stieglmeier M."/>
            <person name="Klingl A."/>
            <person name="Woyke T."/>
            <person name="Ryan C.M."/>
            <person name="Banfield J.F."/>
        </authorList>
    </citation>
    <scope>NUCLEOTIDE SEQUENCE [LARGE SCALE GENOMIC DNA]</scope>
    <source>
        <strain evidence="2">CG22_combo_CG10-13_8_21_14_all_38_20</strain>
    </source>
</reference>
<organism evidence="2 3">
    <name type="scientific">Candidatus Roizmanbacteria bacterium CG22_combo_CG10-13_8_21_14_all_38_20</name>
    <dbReference type="NCBI Taxonomy" id="1974862"/>
    <lineage>
        <taxon>Bacteria</taxon>
        <taxon>Candidatus Roizmaniibacteriota</taxon>
    </lineage>
</organism>
<dbReference type="AlphaFoldDB" id="A0A2H0BVM0"/>
<sequence length="232" mass="25604">MSKFTWITTFLSVVLVSNLVVLYYLNYQLRDELNKVKASSQATVSQEVAEPLQTVSRPTPDPEAVAFYSDSCNPACQDQIDNVKKVVARITPQIIKEAETAETQSSATNNAAKEYSVTLGKGSSDAKDWEDVPGVNAYINTNNYSDISLVTFEVSLRVPTANDEVFARLYNVTDSAAVKSSDVTSAYNIDSILLQANNINLSSGNKLYQLQMKTRFGRESLADSTRIKIFTK</sequence>
<dbReference type="Proteomes" id="UP000231246">
    <property type="component" value="Unassembled WGS sequence"/>
</dbReference>
<accession>A0A2H0BVM0</accession>
<evidence type="ECO:0000313" key="2">
    <source>
        <dbReference type="EMBL" id="PIP61725.1"/>
    </source>
</evidence>
<protein>
    <submittedName>
        <fullName evidence="2">Uncharacterized protein</fullName>
    </submittedName>
</protein>
<keyword evidence="1" id="KW-1133">Transmembrane helix</keyword>
<evidence type="ECO:0000256" key="1">
    <source>
        <dbReference type="SAM" id="Phobius"/>
    </source>
</evidence>
<name>A0A2H0BVM0_9BACT</name>
<proteinExistence type="predicted"/>
<comment type="caution">
    <text evidence="2">The sequence shown here is derived from an EMBL/GenBank/DDBJ whole genome shotgun (WGS) entry which is preliminary data.</text>
</comment>
<gene>
    <name evidence="2" type="ORF">COW99_02495</name>
</gene>
<dbReference type="EMBL" id="PCTA01000017">
    <property type="protein sequence ID" value="PIP61725.1"/>
    <property type="molecule type" value="Genomic_DNA"/>
</dbReference>
<keyword evidence="1" id="KW-0472">Membrane</keyword>